<name>A0A1E5GFY0_9ENTE</name>
<evidence type="ECO:0000313" key="2">
    <source>
        <dbReference type="EMBL" id="OEG11505.1"/>
    </source>
</evidence>
<dbReference type="AlphaFoldDB" id="A0A1E5GFY0"/>
<evidence type="ECO:0000313" key="3">
    <source>
        <dbReference type="Proteomes" id="UP000094068"/>
    </source>
</evidence>
<gene>
    <name evidence="2" type="ORF">BCR21_09430</name>
</gene>
<sequence>MTLNERRCKAKLNNIFLNDNKPVSFEQYDKANKNQLKVIKKLQKRVKAEQKRKNQLASQLKRSLKQVEELKQQQNTKEEMNI</sequence>
<keyword evidence="3" id="KW-1185">Reference proteome</keyword>
<dbReference type="Proteomes" id="UP000094068">
    <property type="component" value="Unassembled WGS sequence"/>
</dbReference>
<dbReference type="STRING" id="903984.BCR21_09430"/>
<comment type="caution">
    <text evidence="2">The sequence shown here is derived from an EMBL/GenBank/DDBJ whole genome shotgun (WGS) entry which is preliminary data.</text>
</comment>
<organism evidence="2 3">
    <name type="scientific">Enterococcus ureasiticus</name>
    <dbReference type="NCBI Taxonomy" id="903984"/>
    <lineage>
        <taxon>Bacteria</taxon>
        <taxon>Bacillati</taxon>
        <taxon>Bacillota</taxon>
        <taxon>Bacilli</taxon>
        <taxon>Lactobacillales</taxon>
        <taxon>Enterococcaceae</taxon>
        <taxon>Enterococcus</taxon>
    </lineage>
</organism>
<protein>
    <submittedName>
        <fullName evidence="2">Uncharacterized protein</fullName>
    </submittedName>
</protein>
<dbReference type="EMBL" id="MIJZ01000013">
    <property type="protein sequence ID" value="OEG11505.1"/>
    <property type="molecule type" value="Genomic_DNA"/>
</dbReference>
<accession>A0A1E5GFY0</accession>
<keyword evidence="1" id="KW-0175">Coiled coil</keyword>
<dbReference type="OrthoDB" id="9990398at2"/>
<feature type="coiled-coil region" evidence="1">
    <location>
        <begin position="32"/>
        <end position="80"/>
    </location>
</feature>
<reference evidence="3" key="1">
    <citation type="submission" date="2016-09" db="EMBL/GenBank/DDBJ databases">
        <authorList>
            <person name="Gulvik C.A."/>
        </authorList>
    </citation>
    <scope>NUCLEOTIDE SEQUENCE [LARGE SCALE GENOMIC DNA]</scope>
    <source>
        <strain evidence="3">DSM 23328</strain>
    </source>
</reference>
<proteinExistence type="predicted"/>
<evidence type="ECO:0000256" key="1">
    <source>
        <dbReference type="SAM" id="Coils"/>
    </source>
</evidence>